<gene>
    <name evidence="2" type="ORF">Aco03nite_057330</name>
</gene>
<name>A0ABQ3XFR0_9ACTN</name>
<evidence type="ECO:0000256" key="1">
    <source>
        <dbReference type="SAM" id="MobiDB-lite"/>
    </source>
</evidence>
<comment type="caution">
    <text evidence="2">The sequence shown here is derived from an EMBL/GenBank/DDBJ whole genome shotgun (WGS) entry which is preliminary data.</text>
</comment>
<dbReference type="EMBL" id="BOMG01000071">
    <property type="protein sequence ID" value="GID57329.1"/>
    <property type="molecule type" value="Genomic_DNA"/>
</dbReference>
<feature type="compositionally biased region" description="Gly residues" evidence="1">
    <location>
        <begin position="79"/>
        <end position="91"/>
    </location>
</feature>
<evidence type="ECO:0000313" key="2">
    <source>
        <dbReference type="EMBL" id="GID57329.1"/>
    </source>
</evidence>
<evidence type="ECO:0000313" key="3">
    <source>
        <dbReference type="Proteomes" id="UP000612282"/>
    </source>
</evidence>
<feature type="region of interest" description="Disordered" evidence="1">
    <location>
        <begin position="49"/>
        <end position="100"/>
    </location>
</feature>
<reference evidence="2 3" key="1">
    <citation type="submission" date="2021-01" db="EMBL/GenBank/DDBJ databases">
        <title>Whole genome shotgun sequence of Actinoplanes couchii NBRC 106145.</title>
        <authorList>
            <person name="Komaki H."/>
            <person name="Tamura T."/>
        </authorList>
    </citation>
    <scope>NUCLEOTIDE SEQUENCE [LARGE SCALE GENOMIC DNA]</scope>
    <source>
        <strain evidence="2 3">NBRC 106145</strain>
    </source>
</reference>
<proteinExistence type="predicted"/>
<dbReference type="Proteomes" id="UP000612282">
    <property type="component" value="Unassembled WGS sequence"/>
</dbReference>
<accession>A0ABQ3XFR0</accession>
<organism evidence="2 3">
    <name type="scientific">Actinoplanes couchii</name>
    <dbReference type="NCBI Taxonomy" id="403638"/>
    <lineage>
        <taxon>Bacteria</taxon>
        <taxon>Bacillati</taxon>
        <taxon>Actinomycetota</taxon>
        <taxon>Actinomycetes</taxon>
        <taxon>Micromonosporales</taxon>
        <taxon>Micromonosporaceae</taxon>
        <taxon>Actinoplanes</taxon>
    </lineage>
</organism>
<sequence length="100" mass="9614">MIPVKLNATEILERARAGTDSATVERVFGTPIERDGVTVVPVAIIGGGAGSGAGGLDPAPGPDGPYISDSSDGSQGLAGPDGGSGSGGGYGFSARRPAST</sequence>
<protein>
    <submittedName>
        <fullName evidence="2">Uncharacterized protein</fullName>
    </submittedName>
</protein>
<keyword evidence="3" id="KW-1185">Reference proteome</keyword>